<evidence type="ECO:0000313" key="3">
    <source>
        <dbReference type="Proteomes" id="UP000747399"/>
    </source>
</evidence>
<feature type="compositionally biased region" description="Low complexity" evidence="1">
    <location>
        <begin position="343"/>
        <end position="352"/>
    </location>
</feature>
<feature type="region of interest" description="Disordered" evidence="1">
    <location>
        <begin position="286"/>
        <end position="358"/>
    </location>
</feature>
<evidence type="ECO:0000256" key="1">
    <source>
        <dbReference type="SAM" id="MobiDB-lite"/>
    </source>
</evidence>
<feature type="region of interest" description="Disordered" evidence="1">
    <location>
        <begin position="117"/>
        <end position="155"/>
    </location>
</feature>
<feature type="non-terminal residue" evidence="2">
    <location>
        <position position="358"/>
    </location>
</feature>
<reference evidence="2" key="1">
    <citation type="journal article" date="2021" name="Proc. Natl. Acad. Sci. U.S.A.">
        <title>Three genomes in the algal genus Volvox reveal the fate of a haploid sex-determining region after a transition to homothallism.</title>
        <authorList>
            <person name="Yamamoto K."/>
            <person name="Hamaji T."/>
            <person name="Kawai-Toyooka H."/>
            <person name="Matsuzaki R."/>
            <person name="Takahashi F."/>
            <person name="Nishimura Y."/>
            <person name="Kawachi M."/>
            <person name="Noguchi H."/>
            <person name="Minakuchi Y."/>
            <person name="Umen J.G."/>
            <person name="Toyoda A."/>
            <person name="Nozaki H."/>
        </authorList>
    </citation>
    <scope>NUCLEOTIDE SEQUENCE</scope>
    <source>
        <strain evidence="2">NIES-3780</strain>
    </source>
</reference>
<keyword evidence="3" id="KW-1185">Reference proteome</keyword>
<gene>
    <name evidence="2" type="ORF">Vafri_18801</name>
</gene>
<feature type="compositionally biased region" description="Low complexity" evidence="1">
    <location>
        <begin position="117"/>
        <end position="140"/>
    </location>
</feature>
<protein>
    <submittedName>
        <fullName evidence="2">Uncharacterized protein</fullName>
    </submittedName>
</protein>
<sequence>GGAASEVARQQLNALAVAAARSAAANVASGTDSGAPSPTGAGAAGPLPLGGAAAGAPGAPGVAAAARPLNGAINPMASVNAALAAANSAADAGGGAVRRQVTIKGGTPGLPAVPSAAAISPAAGPPTLQIPGAGSASPGAAGPGGPGTDADGAVAEAPLDNNTITARVRFLKWVLDPNVTGGIEVEPSSAGGGGGGGGGSGVDSGADAWFANVTAALAAASDGVGGDGAADIMTTLTADPEESNWLDMVTKYDDLDEYEERLDARSEQGRFMRGVLSRSLAGGAHSLWREQNDEKGGNVRRQASGRLRPVSDSSAAGGGGGFGANRPRSASVQRMRMGGGPGTARPGSAAAPGGTGGS</sequence>
<dbReference type="EMBL" id="BNCO01000071">
    <property type="protein sequence ID" value="GIL64941.1"/>
    <property type="molecule type" value="Genomic_DNA"/>
</dbReference>
<organism evidence="2 3">
    <name type="scientific">Volvox africanus</name>
    <dbReference type="NCBI Taxonomy" id="51714"/>
    <lineage>
        <taxon>Eukaryota</taxon>
        <taxon>Viridiplantae</taxon>
        <taxon>Chlorophyta</taxon>
        <taxon>core chlorophytes</taxon>
        <taxon>Chlorophyceae</taxon>
        <taxon>CS clade</taxon>
        <taxon>Chlamydomonadales</taxon>
        <taxon>Volvocaceae</taxon>
        <taxon>Volvox</taxon>
    </lineage>
</organism>
<dbReference type="Proteomes" id="UP000747399">
    <property type="component" value="Unassembled WGS sequence"/>
</dbReference>
<feature type="region of interest" description="Disordered" evidence="1">
    <location>
        <begin position="26"/>
        <end position="45"/>
    </location>
</feature>
<evidence type="ECO:0000313" key="2">
    <source>
        <dbReference type="EMBL" id="GIL64941.1"/>
    </source>
</evidence>
<feature type="compositionally biased region" description="Basic and acidic residues" evidence="1">
    <location>
        <begin position="287"/>
        <end position="297"/>
    </location>
</feature>
<name>A0A8J4BPY6_9CHLO</name>
<dbReference type="AlphaFoldDB" id="A0A8J4BPY6"/>
<proteinExistence type="predicted"/>
<comment type="caution">
    <text evidence="2">The sequence shown here is derived from an EMBL/GenBank/DDBJ whole genome shotgun (WGS) entry which is preliminary data.</text>
</comment>
<accession>A0A8J4BPY6</accession>
<feature type="non-terminal residue" evidence="2">
    <location>
        <position position="1"/>
    </location>
</feature>